<protein>
    <submittedName>
        <fullName evidence="2">Uncharacterized protein</fullName>
    </submittedName>
</protein>
<organism evidence="2 3">
    <name type="scientific">Citrus unshiu</name>
    <name type="common">Satsuma mandarin</name>
    <name type="synonym">Citrus nobilis var. unshiu</name>
    <dbReference type="NCBI Taxonomy" id="55188"/>
    <lineage>
        <taxon>Eukaryota</taxon>
        <taxon>Viridiplantae</taxon>
        <taxon>Streptophyta</taxon>
        <taxon>Embryophyta</taxon>
        <taxon>Tracheophyta</taxon>
        <taxon>Spermatophyta</taxon>
        <taxon>Magnoliopsida</taxon>
        <taxon>eudicotyledons</taxon>
        <taxon>Gunneridae</taxon>
        <taxon>Pentapetalae</taxon>
        <taxon>rosids</taxon>
        <taxon>malvids</taxon>
        <taxon>Sapindales</taxon>
        <taxon>Rutaceae</taxon>
        <taxon>Aurantioideae</taxon>
        <taxon>Citrus</taxon>
    </lineage>
</organism>
<accession>A0A2H5Q7S5</accession>
<evidence type="ECO:0000313" key="3">
    <source>
        <dbReference type="Proteomes" id="UP000236630"/>
    </source>
</evidence>
<name>A0A2H5Q7S5_CITUN</name>
<dbReference type="EMBL" id="BDQV01000242">
    <property type="protein sequence ID" value="GAY60688.1"/>
    <property type="molecule type" value="Genomic_DNA"/>
</dbReference>
<dbReference type="Proteomes" id="UP000236630">
    <property type="component" value="Unassembled WGS sequence"/>
</dbReference>
<reference evidence="2 3" key="1">
    <citation type="journal article" date="2017" name="Front. Genet.">
        <title>Draft sequencing of the heterozygous diploid genome of Satsuma (Citrus unshiu Marc.) using a hybrid assembly approach.</title>
        <authorList>
            <person name="Shimizu T."/>
            <person name="Tanizawa Y."/>
            <person name="Mochizuki T."/>
            <person name="Nagasaki H."/>
            <person name="Yoshioka T."/>
            <person name="Toyoda A."/>
            <person name="Fujiyama A."/>
            <person name="Kaminuma E."/>
            <person name="Nakamura Y."/>
        </authorList>
    </citation>
    <scope>NUCLEOTIDE SEQUENCE [LARGE SCALE GENOMIC DNA]</scope>
    <source>
        <strain evidence="3">cv. Miyagawa wase</strain>
    </source>
</reference>
<proteinExistence type="predicted"/>
<sequence length="91" mass="9784">MDNLAAGVAQHMDEEAAKEDAEGVEPIVIEEENSPPRAIPADVGEASTSPDATGDTPLHLRRSSQPMLLGLLIHHLLEHISCVVMNNFIGY</sequence>
<feature type="region of interest" description="Disordered" evidence="1">
    <location>
        <begin position="1"/>
        <end position="56"/>
    </location>
</feature>
<comment type="caution">
    <text evidence="2">The sequence shown here is derived from an EMBL/GenBank/DDBJ whole genome shotgun (WGS) entry which is preliminary data.</text>
</comment>
<dbReference type="AlphaFoldDB" id="A0A2H5Q7S5"/>
<keyword evidence="3" id="KW-1185">Reference proteome</keyword>
<evidence type="ECO:0000313" key="2">
    <source>
        <dbReference type="EMBL" id="GAY60688.1"/>
    </source>
</evidence>
<evidence type="ECO:0000256" key="1">
    <source>
        <dbReference type="SAM" id="MobiDB-lite"/>
    </source>
</evidence>
<feature type="compositionally biased region" description="Basic and acidic residues" evidence="1">
    <location>
        <begin position="11"/>
        <end position="21"/>
    </location>
</feature>
<gene>
    <name evidence="2" type="ORF">CUMW_203940</name>
</gene>